<feature type="region of interest" description="Disordered" evidence="9">
    <location>
        <begin position="691"/>
        <end position="713"/>
    </location>
</feature>
<feature type="region of interest" description="Disordered" evidence="9">
    <location>
        <begin position="809"/>
        <end position="834"/>
    </location>
</feature>
<proteinExistence type="predicted"/>
<keyword evidence="2" id="KW-0677">Repeat</keyword>
<evidence type="ECO:0000313" key="12">
    <source>
        <dbReference type="EMBL" id="KAL0638068.1"/>
    </source>
</evidence>
<dbReference type="PRINTS" id="PR00503">
    <property type="entry name" value="BROMODOMAIN"/>
</dbReference>
<accession>A0ABR3GQ59</accession>
<evidence type="ECO:0000256" key="8">
    <source>
        <dbReference type="PROSITE-ProRule" id="PRU00035"/>
    </source>
</evidence>
<organism evidence="12 13">
    <name type="scientific">Discina gigas</name>
    <dbReference type="NCBI Taxonomy" id="1032678"/>
    <lineage>
        <taxon>Eukaryota</taxon>
        <taxon>Fungi</taxon>
        <taxon>Dikarya</taxon>
        <taxon>Ascomycota</taxon>
        <taxon>Pezizomycotina</taxon>
        <taxon>Pezizomycetes</taxon>
        <taxon>Pezizales</taxon>
        <taxon>Discinaceae</taxon>
        <taxon>Discina</taxon>
    </lineage>
</organism>
<feature type="region of interest" description="Disordered" evidence="9">
    <location>
        <begin position="121"/>
        <end position="235"/>
    </location>
</feature>
<evidence type="ECO:0000256" key="4">
    <source>
        <dbReference type="ARBA" id="ARBA00023015"/>
    </source>
</evidence>
<dbReference type="PANTHER" id="PTHR16062:SF21">
    <property type="entry name" value="CHROMATIN STRUCTURE-REMODELING COMPLEX SUBUNIT RSC1-RELATED"/>
    <property type="match status" value="1"/>
</dbReference>
<dbReference type="Pfam" id="PF01426">
    <property type="entry name" value="BAH"/>
    <property type="match status" value="1"/>
</dbReference>
<dbReference type="Gene3D" id="2.30.30.490">
    <property type="match status" value="1"/>
</dbReference>
<dbReference type="PANTHER" id="PTHR16062">
    <property type="entry name" value="SWI/SNF-RELATED"/>
    <property type="match status" value="1"/>
</dbReference>
<evidence type="ECO:0000256" key="1">
    <source>
        <dbReference type="ARBA" id="ARBA00004123"/>
    </source>
</evidence>
<feature type="domain" description="BAH" evidence="11">
    <location>
        <begin position="374"/>
        <end position="494"/>
    </location>
</feature>
<feature type="region of interest" description="Disordered" evidence="9">
    <location>
        <begin position="599"/>
        <end position="651"/>
    </location>
</feature>
<dbReference type="InterPro" id="IPR036427">
    <property type="entry name" value="Bromodomain-like_sf"/>
</dbReference>
<evidence type="ECO:0000256" key="2">
    <source>
        <dbReference type="ARBA" id="ARBA00022737"/>
    </source>
</evidence>
<dbReference type="PROSITE" id="PS50014">
    <property type="entry name" value="BROMODOMAIN_2"/>
    <property type="match status" value="2"/>
</dbReference>
<dbReference type="InterPro" id="IPR048047">
    <property type="entry name" value="RSC1/2_bromodom"/>
</dbReference>
<dbReference type="SMART" id="SM00439">
    <property type="entry name" value="BAH"/>
    <property type="match status" value="1"/>
</dbReference>
<keyword evidence="13" id="KW-1185">Reference proteome</keyword>
<feature type="compositionally biased region" description="Polar residues" evidence="9">
    <location>
        <begin position="121"/>
        <end position="130"/>
    </location>
</feature>
<dbReference type="PROSITE" id="PS51038">
    <property type="entry name" value="BAH"/>
    <property type="match status" value="1"/>
</dbReference>
<feature type="domain" description="Bromo" evidence="10">
    <location>
        <begin position="254"/>
        <end position="324"/>
    </location>
</feature>
<dbReference type="SUPFAM" id="SSF47370">
    <property type="entry name" value="Bromodomain"/>
    <property type="match status" value="2"/>
</dbReference>
<evidence type="ECO:0000313" key="13">
    <source>
        <dbReference type="Proteomes" id="UP001447188"/>
    </source>
</evidence>
<keyword evidence="7" id="KW-0539">Nucleus</keyword>
<evidence type="ECO:0000256" key="3">
    <source>
        <dbReference type="ARBA" id="ARBA00022853"/>
    </source>
</evidence>
<dbReference type="InterPro" id="IPR043151">
    <property type="entry name" value="BAH_sf"/>
</dbReference>
<feature type="compositionally biased region" description="Basic residues" evidence="9">
    <location>
        <begin position="180"/>
        <end position="190"/>
    </location>
</feature>
<dbReference type="InterPro" id="IPR037382">
    <property type="entry name" value="Rsc/polybromo"/>
</dbReference>
<dbReference type="CDD" id="cd04717">
    <property type="entry name" value="BAH_polybromo"/>
    <property type="match status" value="1"/>
</dbReference>
<dbReference type="Gene3D" id="1.20.920.10">
    <property type="entry name" value="Bromodomain-like"/>
    <property type="match status" value="2"/>
</dbReference>
<keyword evidence="3" id="KW-0156">Chromatin regulator</keyword>
<evidence type="ECO:0000256" key="5">
    <source>
        <dbReference type="ARBA" id="ARBA00023117"/>
    </source>
</evidence>
<feature type="compositionally biased region" description="Pro residues" evidence="9">
    <location>
        <begin position="616"/>
        <end position="645"/>
    </location>
</feature>
<dbReference type="CDD" id="cd05522">
    <property type="entry name" value="Bromo_Rsc1_2_II"/>
    <property type="match status" value="1"/>
</dbReference>
<keyword evidence="4" id="KW-0805">Transcription regulation</keyword>
<dbReference type="SMART" id="SM00297">
    <property type="entry name" value="BROMO"/>
    <property type="match status" value="2"/>
</dbReference>
<dbReference type="CDD" id="cd04369">
    <property type="entry name" value="Bromodomain"/>
    <property type="match status" value="1"/>
</dbReference>
<evidence type="ECO:0000259" key="11">
    <source>
        <dbReference type="PROSITE" id="PS51038"/>
    </source>
</evidence>
<dbReference type="Pfam" id="PF00439">
    <property type="entry name" value="Bromodomain"/>
    <property type="match status" value="2"/>
</dbReference>
<comment type="caution">
    <text evidence="12">The sequence shown here is derived from an EMBL/GenBank/DDBJ whole genome shotgun (WGS) entry which is preliminary data.</text>
</comment>
<name>A0ABR3GQ59_9PEZI</name>
<evidence type="ECO:0000256" key="6">
    <source>
        <dbReference type="ARBA" id="ARBA00023163"/>
    </source>
</evidence>
<keyword evidence="6" id="KW-0804">Transcription</keyword>
<feature type="compositionally biased region" description="Acidic residues" evidence="9">
    <location>
        <begin position="152"/>
        <end position="176"/>
    </location>
</feature>
<dbReference type="EMBL" id="JBBBZM010000026">
    <property type="protein sequence ID" value="KAL0638068.1"/>
    <property type="molecule type" value="Genomic_DNA"/>
</dbReference>
<dbReference type="InterPro" id="IPR001487">
    <property type="entry name" value="Bromodomain"/>
</dbReference>
<evidence type="ECO:0000256" key="9">
    <source>
        <dbReference type="SAM" id="MobiDB-lite"/>
    </source>
</evidence>
<feature type="domain" description="Bromo" evidence="10">
    <location>
        <begin position="33"/>
        <end position="103"/>
    </location>
</feature>
<evidence type="ECO:0000259" key="10">
    <source>
        <dbReference type="PROSITE" id="PS50014"/>
    </source>
</evidence>
<dbReference type="Proteomes" id="UP001447188">
    <property type="component" value="Unassembled WGS sequence"/>
</dbReference>
<dbReference type="InterPro" id="IPR001025">
    <property type="entry name" value="BAH_dom"/>
</dbReference>
<gene>
    <name evidence="12" type="ORF">Q9L58_002844</name>
</gene>
<protein>
    <submittedName>
        <fullName evidence="12">Uncharacterized protein</fullName>
    </submittedName>
</protein>
<evidence type="ECO:0000256" key="7">
    <source>
        <dbReference type="ARBA" id="ARBA00023242"/>
    </source>
</evidence>
<reference evidence="12 13" key="1">
    <citation type="submission" date="2024-02" db="EMBL/GenBank/DDBJ databases">
        <title>Discinaceae phylogenomics.</title>
        <authorList>
            <person name="Dirks A.C."/>
            <person name="James T.Y."/>
        </authorList>
    </citation>
    <scope>NUCLEOTIDE SEQUENCE [LARGE SCALE GENOMIC DNA]</scope>
    <source>
        <strain evidence="12 13">ACD0624</strain>
    </source>
</reference>
<keyword evidence="5 8" id="KW-0103">Bromodomain</keyword>
<comment type="subcellular location">
    <subcellularLocation>
        <location evidence="1">Nucleus</location>
    </subcellularLocation>
</comment>
<sequence>MVTVRNPTPKLSDELYKAMQAILDALFNQKDTEDRDVSEAFHDLLPKRQFADYYKLIKHPQALNPVQQNLKRRTYTAFADFVKDCAQIFHNAKLYNRHDSVIYEDAETLEATLRNELSKFQSTSKISASDATLPDLGPLPPPSPSGSQGSPDPEEDSAAEEEEDEEEEDAPEEDEDEGKKRRMSSRRRSGKGAAVKGDTTGEQEEEGGNNESSRQKDLNDPRRKRGRPPRVDTPMEVRVKNVLKALRKLKDEESGNLRINAFEKLPEKKEFPEYFQEIKTPIALDLIRKNVKRREYKSFSQFITDMELMFDNAKFFNEDSSQLFQDAVMLQDEMRKAAAIESARKDSDIAAGDDGGGGSKQTRLPLDHIDHKGETYRVGDWIHIINPNDPNKPTVGQIFRTWKDHDGQVWINACWYYRPEQTVHWVEKKFYEAEVVKTGQYRDHHIDEVLGKCFVMFFTRYSRGRPRGVDQKKTPIYVCESRYNEVEKHFNKIKTWKSCIPDEVRGQDYELDMFEKQQMLRKMPSPILHLLPEGAREEDPLPEAKMGVENAPPIVGAVFRRARRENVHCKLRQNQTHALPRLAINPRLTCQFTALQARSKHHRSLKTQKSLTPHQDSPPPEPTPPPAPMPIHAPAPATPAAPPTPRVINPDYHETMSMTQMYKQAHLAASVTSTPSAPVLPTPNHSMRSPMTPYQHQHYSAPSPLHRQNSSSGYNPQLNPHIQQQQQMLLREQHKQYHPPAPPTTFTLPESVTHALDEETAGMFLRDREGKVLWFTVPPLDTRTDGGAGMGHSLKWMARRKEIEERKRKRVVEMGEEERIREREKRKRGEGERKAAGEVLERVLVMWAERVEG</sequence>